<gene>
    <name evidence="2" type="ORF">KE626_33065</name>
</gene>
<dbReference type="SUPFAM" id="SSF54427">
    <property type="entry name" value="NTF2-like"/>
    <property type="match status" value="1"/>
</dbReference>
<dbReference type="Proteomes" id="UP000676386">
    <property type="component" value="Unassembled WGS sequence"/>
</dbReference>
<dbReference type="RefSeq" id="WP_211977369.1">
    <property type="nucleotide sequence ID" value="NZ_CBFHAM010000165.1"/>
</dbReference>
<proteinExistence type="predicted"/>
<dbReference type="InterPro" id="IPR032710">
    <property type="entry name" value="NTF2-like_dom_sf"/>
</dbReference>
<organism evidence="2 3">
    <name type="scientific">Chitinophaga hostae</name>
    <dbReference type="NCBI Taxonomy" id="2831022"/>
    <lineage>
        <taxon>Bacteria</taxon>
        <taxon>Pseudomonadati</taxon>
        <taxon>Bacteroidota</taxon>
        <taxon>Chitinophagia</taxon>
        <taxon>Chitinophagales</taxon>
        <taxon>Chitinophagaceae</taxon>
        <taxon>Chitinophaga</taxon>
    </lineage>
</organism>
<comment type="caution">
    <text evidence="2">The sequence shown here is derived from an EMBL/GenBank/DDBJ whole genome shotgun (WGS) entry which is preliminary data.</text>
</comment>
<sequence>MFRYFLITTTVVCSLTGLFSCQSSPKEKPVSMDSTAVPEASAAASQFGFKDQQEIERVILGFCEHFDNADLGKCMEFMDDSIRGEIDGVKLRGKQNWTAKIDTLVKSTKNSHFQPRHMITNMQFFPGVNDTVKVSMYASCLWTDLTSGQIQLMSVGYYKGKVVRKEGKWLIAVLNSLPDSRLVKQFYQDVREDNAALK</sequence>
<dbReference type="InterPro" id="IPR037401">
    <property type="entry name" value="SnoaL-like"/>
</dbReference>
<reference evidence="2 3" key="1">
    <citation type="submission" date="2021-04" db="EMBL/GenBank/DDBJ databases">
        <title>Chitinophaga sp. nov., isolated from the rhizosphere soil.</title>
        <authorList>
            <person name="He S."/>
        </authorList>
    </citation>
    <scope>NUCLEOTIDE SEQUENCE [LARGE SCALE GENOMIC DNA]</scope>
    <source>
        <strain evidence="2 3">2R12</strain>
    </source>
</reference>
<evidence type="ECO:0000259" key="1">
    <source>
        <dbReference type="Pfam" id="PF13577"/>
    </source>
</evidence>
<evidence type="ECO:0000313" key="3">
    <source>
        <dbReference type="Proteomes" id="UP000676386"/>
    </source>
</evidence>
<dbReference type="EMBL" id="JAGTXB010000030">
    <property type="protein sequence ID" value="MBS0032210.1"/>
    <property type="molecule type" value="Genomic_DNA"/>
</dbReference>
<dbReference type="Pfam" id="PF13577">
    <property type="entry name" value="SnoaL_4"/>
    <property type="match status" value="1"/>
</dbReference>
<protein>
    <submittedName>
        <fullName evidence="2">Nuclear transport factor 2 family protein</fullName>
    </submittedName>
</protein>
<evidence type="ECO:0000313" key="2">
    <source>
        <dbReference type="EMBL" id="MBS0032210.1"/>
    </source>
</evidence>
<name>A0ABS5JAH8_9BACT</name>
<keyword evidence="3" id="KW-1185">Reference proteome</keyword>
<dbReference type="Gene3D" id="3.10.450.50">
    <property type="match status" value="1"/>
</dbReference>
<accession>A0ABS5JAH8</accession>
<feature type="domain" description="SnoaL-like" evidence="1">
    <location>
        <begin position="51"/>
        <end position="173"/>
    </location>
</feature>
<dbReference type="PROSITE" id="PS51257">
    <property type="entry name" value="PROKAR_LIPOPROTEIN"/>
    <property type="match status" value="1"/>
</dbReference>